<dbReference type="Pfam" id="PF17921">
    <property type="entry name" value="Integrase_H2C2"/>
    <property type="match status" value="1"/>
</dbReference>
<dbReference type="PANTHER" id="PTHR45835:SF99">
    <property type="entry name" value="CHROMO DOMAIN-CONTAINING PROTEIN-RELATED"/>
    <property type="match status" value="1"/>
</dbReference>
<dbReference type="Gene3D" id="1.10.340.70">
    <property type="match status" value="1"/>
</dbReference>
<feature type="non-terminal residue" evidence="2">
    <location>
        <position position="74"/>
    </location>
</feature>
<dbReference type="EMBL" id="LXQA010380255">
    <property type="protein sequence ID" value="MCI48007.1"/>
    <property type="molecule type" value="Genomic_DNA"/>
</dbReference>
<accession>A0A392SHU1</accession>
<proteinExistence type="predicted"/>
<keyword evidence="3" id="KW-1185">Reference proteome</keyword>
<feature type="domain" description="Integrase zinc-binding" evidence="1">
    <location>
        <begin position="1"/>
        <end position="32"/>
    </location>
</feature>
<dbReference type="Proteomes" id="UP000265520">
    <property type="component" value="Unassembled WGS sequence"/>
</dbReference>
<evidence type="ECO:0000313" key="3">
    <source>
        <dbReference type="Proteomes" id="UP000265520"/>
    </source>
</evidence>
<reference evidence="2 3" key="1">
    <citation type="journal article" date="2018" name="Front. Plant Sci.">
        <title>Red Clover (Trifolium pratense) and Zigzag Clover (T. medium) - A Picture of Genomic Similarities and Differences.</title>
        <authorList>
            <person name="Dluhosova J."/>
            <person name="Istvanek J."/>
            <person name="Nedelnik J."/>
            <person name="Repkova J."/>
        </authorList>
    </citation>
    <scope>NUCLEOTIDE SEQUENCE [LARGE SCALE GENOMIC DNA]</scope>
    <source>
        <strain evidence="3">cv. 10/8</strain>
        <tissue evidence="2">Leaf</tissue>
    </source>
</reference>
<protein>
    <submittedName>
        <fullName evidence="2">DNA/RNA polymerases superfamily protein</fullName>
    </submittedName>
</protein>
<dbReference type="InterPro" id="IPR041588">
    <property type="entry name" value="Integrase_H2C2"/>
</dbReference>
<sequence>MYQDLKGNFWWSNMKTEIAEFVSRCVICQQVKIEHQKPVGILQPLEIPTWKWEHITMDFVSGLPRTRKGHDSVW</sequence>
<dbReference type="AlphaFoldDB" id="A0A392SHU1"/>
<name>A0A392SHU1_9FABA</name>
<organism evidence="2 3">
    <name type="scientific">Trifolium medium</name>
    <dbReference type="NCBI Taxonomy" id="97028"/>
    <lineage>
        <taxon>Eukaryota</taxon>
        <taxon>Viridiplantae</taxon>
        <taxon>Streptophyta</taxon>
        <taxon>Embryophyta</taxon>
        <taxon>Tracheophyta</taxon>
        <taxon>Spermatophyta</taxon>
        <taxon>Magnoliopsida</taxon>
        <taxon>eudicotyledons</taxon>
        <taxon>Gunneridae</taxon>
        <taxon>Pentapetalae</taxon>
        <taxon>rosids</taxon>
        <taxon>fabids</taxon>
        <taxon>Fabales</taxon>
        <taxon>Fabaceae</taxon>
        <taxon>Papilionoideae</taxon>
        <taxon>50 kb inversion clade</taxon>
        <taxon>NPAAA clade</taxon>
        <taxon>Hologalegina</taxon>
        <taxon>IRL clade</taxon>
        <taxon>Trifolieae</taxon>
        <taxon>Trifolium</taxon>
    </lineage>
</organism>
<dbReference type="PANTHER" id="PTHR45835">
    <property type="entry name" value="YALI0A06105P"/>
    <property type="match status" value="1"/>
</dbReference>
<evidence type="ECO:0000259" key="1">
    <source>
        <dbReference type="Pfam" id="PF17921"/>
    </source>
</evidence>
<comment type="caution">
    <text evidence="2">The sequence shown here is derived from an EMBL/GenBank/DDBJ whole genome shotgun (WGS) entry which is preliminary data.</text>
</comment>
<evidence type="ECO:0000313" key="2">
    <source>
        <dbReference type="EMBL" id="MCI48007.1"/>
    </source>
</evidence>